<keyword evidence="3" id="KW-1185">Reference proteome</keyword>
<sequence>MPEPTPAKSNNTSSTSPYTSDIRRFFSRDYTVSKRQLGIVLLVIGVLGFIGILGIDILDVGREGGIGPAQQGALALCAAMAVIGLTLIPLGNKPA</sequence>
<feature type="transmembrane region" description="Helical" evidence="1">
    <location>
        <begin position="70"/>
        <end position="90"/>
    </location>
</feature>
<keyword evidence="1" id="KW-1133">Transmembrane helix</keyword>
<evidence type="ECO:0000313" key="2">
    <source>
        <dbReference type="EMBL" id="QPC80757.1"/>
    </source>
</evidence>
<protein>
    <submittedName>
        <fullName evidence="2">Uncharacterized protein</fullName>
    </submittedName>
</protein>
<evidence type="ECO:0000313" key="3">
    <source>
        <dbReference type="Proteomes" id="UP000594468"/>
    </source>
</evidence>
<organism evidence="2 3">
    <name type="scientific">Phototrophicus methaneseepsis</name>
    <dbReference type="NCBI Taxonomy" id="2710758"/>
    <lineage>
        <taxon>Bacteria</taxon>
        <taxon>Bacillati</taxon>
        <taxon>Chloroflexota</taxon>
        <taxon>Candidatus Thermofontia</taxon>
        <taxon>Phototrophicales</taxon>
        <taxon>Phototrophicaceae</taxon>
        <taxon>Phototrophicus</taxon>
    </lineage>
</organism>
<name>A0A7S8ICP6_9CHLR</name>
<dbReference type="KEGG" id="pmet:G4Y79_13665"/>
<feature type="transmembrane region" description="Helical" evidence="1">
    <location>
        <begin position="37"/>
        <end position="58"/>
    </location>
</feature>
<reference evidence="2 3" key="1">
    <citation type="submission" date="2020-02" db="EMBL/GenBank/DDBJ databases">
        <authorList>
            <person name="Zheng R.K."/>
            <person name="Sun C.M."/>
        </authorList>
    </citation>
    <scope>NUCLEOTIDE SEQUENCE [LARGE SCALE GENOMIC DNA]</scope>
    <source>
        <strain evidence="3">rifampicinis</strain>
    </source>
</reference>
<keyword evidence="1" id="KW-0812">Transmembrane</keyword>
<proteinExistence type="predicted"/>
<dbReference type="Proteomes" id="UP000594468">
    <property type="component" value="Chromosome"/>
</dbReference>
<dbReference type="RefSeq" id="WP_195168832.1">
    <property type="nucleotide sequence ID" value="NZ_CP062983.1"/>
</dbReference>
<dbReference type="EMBL" id="CP062983">
    <property type="protein sequence ID" value="QPC80757.1"/>
    <property type="molecule type" value="Genomic_DNA"/>
</dbReference>
<evidence type="ECO:0000256" key="1">
    <source>
        <dbReference type="SAM" id="Phobius"/>
    </source>
</evidence>
<gene>
    <name evidence="2" type="ORF">G4Y79_13665</name>
</gene>
<dbReference type="AlphaFoldDB" id="A0A7S8ICP6"/>
<accession>A0A7S8ICP6</accession>
<keyword evidence="1" id="KW-0472">Membrane</keyword>